<dbReference type="EMBL" id="JAIWYP010000006">
    <property type="protein sequence ID" value="KAH3811376.1"/>
    <property type="molecule type" value="Genomic_DNA"/>
</dbReference>
<protein>
    <submittedName>
        <fullName evidence="1">Uncharacterized protein</fullName>
    </submittedName>
</protein>
<reference evidence="1" key="1">
    <citation type="journal article" date="2019" name="bioRxiv">
        <title>The Genome of the Zebra Mussel, Dreissena polymorpha: A Resource for Invasive Species Research.</title>
        <authorList>
            <person name="McCartney M.A."/>
            <person name="Auch B."/>
            <person name="Kono T."/>
            <person name="Mallez S."/>
            <person name="Zhang Y."/>
            <person name="Obille A."/>
            <person name="Becker A."/>
            <person name="Abrahante J.E."/>
            <person name="Garbe J."/>
            <person name="Badalamenti J.P."/>
            <person name="Herman A."/>
            <person name="Mangelson H."/>
            <person name="Liachko I."/>
            <person name="Sullivan S."/>
            <person name="Sone E.D."/>
            <person name="Koren S."/>
            <person name="Silverstein K.A.T."/>
            <person name="Beckman K.B."/>
            <person name="Gohl D.M."/>
        </authorList>
    </citation>
    <scope>NUCLEOTIDE SEQUENCE</scope>
    <source>
        <strain evidence="1">Duluth1</strain>
        <tissue evidence="1">Whole animal</tissue>
    </source>
</reference>
<dbReference type="AlphaFoldDB" id="A0A9D4G9M4"/>
<gene>
    <name evidence="1" type="ORF">DPMN_139787</name>
</gene>
<accession>A0A9D4G9M4</accession>
<keyword evidence="2" id="KW-1185">Reference proteome</keyword>
<reference evidence="1" key="2">
    <citation type="submission" date="2020-11" db="EMBL/GenBank/DDBJ databases">
        <authorList>
            <person name="McCartney M.A."/>
            <person name="Auch B."/>
            <person name="Kono T."/>
            <person name="Mallez S."/>
            <person name="Becker A."/>
            <person name="Gohl D.M."/>
            <person name="Silverstein K.A.T."/>
            <person name="Koren S."/>
            <person name="Bechman K.B."/>
            <person name="Herman A."/>
            <person name="Abrahante J.E."/>
            <person name="Garbe J."/>
        </authorList>
    </citation>
    <scope>NUCLEOTIDE SEQUENCE</scope>
    <source>
        <strain evidence="1">Duluth1</strain>
        <tissue evidence="1">Whole animal</tissue>
    </source>
</reference>
<dbReference type="Proteomes" id="UP000828390">
    <property type="component" value="Unassembled WGS sequence"/>
</dbReference>
<proteinExistence type="predicted"/>
<name>A0A9D4G9M4_DREPO</name>
<sequence>MLYAIVPNAVKSHKVDNVVEEVTLVLQVLLNYDSAVEDLLHCASPSSKSTLRFDHQFLGLTFQSIEYDA</sequence>
<comment type="caution">
    <text evidence="1">The sequence shown here is derived from an EMBL/GenBank/DDBJ whole genome shotgun (WGS) entry which is preliminary data.</text>
</comment>
<evidence type="ECO:0000313" key="2">
    <source>
        <dbReference type="Proteomes" id="UP000828390"/>
    </source>
</evidence>
<organism evidence="1 2">
    <name type="scientific">Dreissena polymorpha</name>
    <name type="common">Zebra mussel</name>
    <name type="synonym">Mytilus polymorpha</name>
    <dbReference type="NCBI Taxonomy" id="45954"/>
    <lineage>
        <taxon>Eukaryota</taxon>
        <taxon>Metazoa</taxon>
        <taxon>Spiralia</taxon>
        <taxon>Lophotrochozoa</taxon>
        <taxon>Mollusca</taxon>
        <taxon>Bivalvia</taxon>
        <taxon>Autobranchia</taxon>
        <taxon>Heteroconchia</taxon>
        <taxon>Euheterodonta</taxon>
        <taxon>Imparidentia</taxon>
        <taxon>Neoheterodontei</taxon>
        <taxon>Myida</taxon>
        <taxon>Dreissenoidea</taxon>
        <taxon>Dreissenidae</taxon>
        <taxon>Dreissena</taxon>
    </lineage>
</organism>
<evidence type="ECO:0000313" key="1">
    <source>
        <dbReference type="EMBL" id="KAH3811376.1"/>
    </source>
</evidence>